<evidence type="ECO:0000256" key="4">
    <source>
        <dbReference type="ARBA" id="ARBA00023136"/>
    </source>
</evidence>
<dbReference type="Gene3D" id="1.20.1600.10">
    <property type="entry name" value="Outer membrane efflux proteins (OEP)"/>
    <property type="match status" value="1"/>
</dbReference>
<proteinExistence type="inferred from homology"/>
<dbReference type="Pfam" id="PF02321">
    <property type="entry name" value="OEP"/>
    <property type="match status" value="2"/>
</dbReference>
<dbReference type="SUPFAM" id="SSF56954">
    <property type="entry name" value="Outer membrane efflux proteins (OEP)"/>
    <property type="match status" value="1"/>
</dbReference>
<keyword evidence="7 8" id="KW-0449">Lipoprotein</keyword>
<evidence type="ECO:0000256" key="2">
    <source>
        <dbReference type="ARBA" id="ARBA00022452"/>
    </source>
</evidence>
<keyword evidence="6" id="KW-0998">Cell outer membrane</keyword>
<dbReference type="EMBL" id="CP019952">
    <property type="protein sequence ID" value="AQW70678.1"/>
    <property type="molecule type" value="Genomic_DNA"/>
</dbReference>
<evidence type="ECO:0000256" key="6">
    <source>
        <dbReference type="ARBA" id="ARBA00023237"/>
    </source>
</evidence>
<evidence type="ECO:0000256" key="7">
    <source>
        <dbReference type="ARBA" id="ARBA00023288"/>
    </source>
</evidence>
<dbReference type="RefSeq" id="WP_078479399.1">
    <property type="nucleotide sequence ID" value="NZ_CP019952.1"/>
</dbReference>
<evidence type="ECO:0000256" key="8">
    <source>
        <dbReference type="RuleBase" id="RU362097"/>
    </source>
</evidence>
<gene>
    <name evidence="9" type="ORF">B2J77_06960</name>
</gene>
<keyword evidence="10" id="KW-1185">Reference proteome</keyword>
<dbReference type="InterPro" id="IPR003423">
    <property type="entry name" value="OMP_efflux"/>
</dbReference>
<evidence type="ECO:0000256" key="3">
    <source>
        <dbReference type="ARBA" id="ARBA00022692"/>
    </source>
</evidence>
<comment type="subcellular location">
    <subcellularLocation>
        <location evidence="8">Cell outer membrane</location>
        <topology evidence="8">Lipid-anchor</topology>
    </subcellularLocation>
</comment>
<keyword evidence="5 8" id="KW-0564">Palmitate</keyword>
<keyword evidence="4 8" id="KW-0472">Membrane</keyword>
<accession>A0ABM6J854</accession>
<sequence>MPTLSMIPSPVRLCTVLTFGLLAGCTHPVVCEQPPAAMRVNPLTETQAGVSAQPLPGRWWQLYQDPQLEYWVERALANNQDLAQAQANVRALLAGIGEFQAQRLPATSLGIAATYGRDSDDQTLAQARDSRATSSWQFNPGMELAYQVDLWGQVQAQIDRAKAQAQAAAAAHDAVGLQVAAQTSRAYIEQCVYTARLSQARQALHTLDRSLLLSDRRRQAGIATALDGERLLGLREQVRARIPVFEARRQVALFELSTLAGEVTVDHTQPCAAIPSLTAALPTGDGWHLLERRPDVRQAERALQAAGLETDIVRADLYPKVRFGAQLASADRHINGLGASGAITFGVGPLISWELPNLQANRARLGKAQALQQAQRAHYRSVALKALKDVRQALARHAGEQQHLSSLQAALEHSQRGFALAEASYRAGTQDGLALLDSERELIALHDQLLEARGKVARAQIDLFRALGGGW</sequence>
<dbReference type="PANTHER" id="PTHR30203">
    <property type="entry name" value="OUTER MEMBRANE CATION EFFLUX PROTEIN"/>
    <property type="match status" value="1"/>
</dbReference>
<dbReference type="Gene3D" id="2.20.200.10">
    <property type="entry name" value="Outer membrane efflux proteins (OEP)"/>
    <property type="match status" value="1"/>
</dbReference>
<evidence type="ECO:0000313" key="10">
    <source>
        <dbReference type="Proteomes" id="UP000191010"/>
    </source>
</evidence>
<name>A0ABM6J854_9PSED</name>
<keyword evidence="3 8" id="KW-0812">Transmembrane</keyword>
<reference evidence="9 10" key="1">
    <citation type="submission" date="2017-02" db="EMBL/GenBank/DDBJ databases">
        <authorList>
            <person name="Guo L."/>
        </authorList>
    </citation>
    <scope>NUCLEOTIDE SEQUENCE [LARGE SCALE GENOMIC DNA]</scope>
    <source>
        <strain evidence="9 10">PRS09-11288</strain>
    </source>
</reference>
<dbReference type="NCBIfam" id="TIGR01845">
    <property type="entry name" value="outer_NodT"/>
    <property type="match status" value="1"/>
</dbReference>
<evidence type="ECO:0000313" key="9">
    <source>
        <dbReference type="EMBL" id="AQW70678.1"/>
    </source>
</evidence>
<evidence type="ECO:0000256" key="1">
    <source>
        <dbReference type="ARBA" id="ARBA00007613"/>
    </source>
</evidence>
<organism evidence="9 10">
    <name type="scientific">Pseudomonas parafulva</name>
    <dbReference type="NCBI Taxonomy" id="157782"/>
    <lineage>
        <taxon>Bacteria</taxon>
        <taxon>Pseudomonadati</taxon>
        <taxon>Pseudomonadota</taxon>
        <taxon>Gammaproteobacteria</taxon>
        <taxon>Pseudomonadales</taxon>
        <taxon>Pseudomonadaceae</taxon>
        <taxon>Pseudomonas</taxon>
    </lineage>
</organism>
<evidence type="ECO:0000256" key="5">
    <source>
        <dbReference type="ARBA" id="ARBA00023139"/>
    </source>
</evidence>
<keyword evidence="2 8" id="KW-1134">Transmembrane beta strand</keyword>
<dbReference type="Proteomes" id="UP000191010">
    <property type="component" value="Chromosome"/>
</dbReference>
<dbReference type="InterPro" id="IPR010131">
    <property type="entry name" value="MdtP/NodT-like"/>
</dbReference>
<dbReference type="PANTHER" id="PTHR30203:SF21">
    <property type="entry name" value="OUTER MEMBRANE COMPONENT OF MULTIDRUG EFFLUX PUMP-RELATED"/>
    <property type="match status" value="1"/>
</dbReference>
<comment type="similarity">
    <text evidence="1 8">Belongs to the outer membrane factor (OMF) (TC 1.B.17) family.</text>
</comment>
<protein>
    <submittedName>
        <fullName evidence="9">Multidrug transporter</fullName>
    </submittedName>
</protein>